<evidence type="ECO:0000313" key="3">
    <source>
        <dbReference type="EMBL" id="RXF72204.1"/>
    </source>
</evidence>
<dbReference type="EMBL" id="VWNE01000015">
    <property type="protein sequence ID" value="KAA8482774.1"/>
    <property type="molecule type" value="Genomic_DNA"/>
</dbReference>
<keyword evidence="5" id="KW-1185">Reference proteome</keyword>
<keyword evidence="1" id="KW-0472">Membrane</keyword>
<keyword evidence="1" id="KW-1133">Transmembrane helix</keyword>
<gene>
    <name evidence="3" type="ORF">EKH83_00315</name>
    <name evidence="2" type="ORF">F1649_11020</name>
</gene>
<keyword evidence="1" id="KW-0812">Transmembrane</keyword>
<feature type="transmembrane region" description="Helical" evidence="1">
    <location>
        <begin position="199"/>
        <end position="219"/>
    </location>
</feature>
<dbReference type="EMBL" id="RXOC01000001">
    <property type="protein sequence ID" value="RXF72204.1"/>
    <property type="molecule type" value="Genomic_DNA"/>
</dbReference>
<reference evidence="2 5" key="2">
    <citation type="submission" date="2019-09" db="EMBL/GenBank/DDBJ databases">
        <title>Pararcticibacter amylolyticus gen. nov., sp. nov., isolated from a rottenly hemp rope, and reclassification of Pedobacter tournemirensis as Pararcticibacter tournemirensis comb. nov.</title>
        <authorList>
            <person name="Cai Y."/>
        </authorList>
    </citation>
    <scope>NUCLEOTIDE SEQUENCE [LARGE SCALE GENOMIC DNA]</scope>
    <source>
        <strain evidence="2 5">TF5-37.2-LB10</strain>
    </source>
</reference>
<dbReference type="AlphaFoldDB" id="A0A4Q0MFW0"/>
<protein>
    <submittedName>
        <fullName evidence="3">Uncharacterized protein</fullName>
    </submittedName>
</protein>
<evidence type="ECO:0000313" key="5">
    <source>
        <dbReference type="Proteomes" id="UP000322918"/>
    </source>
</evidence>
<reference evidence="3 4" key="1">
    <citation type="submission" date="2018-12" db="EMBL/GenBank/DDBJ databases">
        <title>The Draft Genome Sequence of the Soil Bacterium Pedobacter tournemirensis R1.</title>
        <authorList>
            <person name="He J."/>
        </authorList>
    </citation>
    <scope>NUCLEOTIDE SEQUENCE [LARGE SCALE GENOMIC DNA]</scope>
    <source>
        <strain evidence="3 4">R1</strain>
    </source>
</reference>
<comment type="caution">
    <text evidence="3">The sequence shown here is derived from an EMBL/GenBank/DDBJ whole genome shotgun (WGS) entry which is preliminary data.</text>
</comment>
<accession>A0A4Q0MFW0</accession>
<evidence type="ECO:0000313" key="4">
    <source>
        <dbReference type="Proteomes" id="UP000290848"/>
    </source>
</evidence>
<dbReference type="RefSeq" id="WP_128767389.1">
    <property type="nucleotide sequence ID" value="NZ_RXOC01000001.1"/>
</dbReference>
<organism evidence="3 4">
    <name type="scientific">Arcticibacter tournemirensis</name>
    <dbReference type="NCBI Taxonomy" id="699437"/>
    <lineage>
        <taxon>Bacteria</taxon>
        <taxon>Pseudomonadati</taxon>
        <taxon>Bacteroidota</taxon>
        <taxon>Sphingobacteriia</taxon>
        <taxon>Sphingobacteriales</taxon>
        <taxon>Sphingobacteriaceae</taxon>
        <taxon>Arcticibacter</taxon>
    </lineage>
</organism>
<evidence type="ECO:0000256" key="1">
    <source>
        <dbReference type="SAM" id="Phobius"/>
    </source>
</evidence>
<evidence type="ECO:0000313" key="2">
    <source>
        <dbReference type="EMBL" id="KAA8482774.1"/>
    </source>
</evidence>
<name>A0A4Q0MFW0_9SPHI</name>
<proteinExistence type="predicted"/>
<dbReference type="Proteomes" id="UP000290848">
    <property type="component" value="Unassembled WGS sequence"/>
</dbReference>
<sequence>MKNSSIRWQNIKLNRTTPFVYPRYFGQHPSFVPLVSGHHFYIDDKESSGEVFYEKVANGFWLLALEMQAKANNRYILEAKDALLGYFSINIFYSLGKIGYRDPQETHWANDHVIFLRPLSKIEILLEKGTVLRCCRLIFTGSYLADLINQDSTMNRQCHANNADMFSHILSYRSAVRAEIFLQDRLYDVLRFKRRSYHYQPSLFSILFELTAFFLSLLSKKRFQTVVRKKNTTMLC</sequence>
<dbReference type="Proteomes" id="UP000322918">
    <property type="component" value="Unassembled WGS sequence"/>
</dbReference>
<dbReference type="OrthoDB" id="5522855at2"/>